<feature type="signal peptide" evidence="1">
    <location>
        <begin position="1"/>
        <end position="17"/>
    </location>
</feature>
<protein>
    <submittedName>
        <fullName evidence="2">TraV family lipoprotein</fullName>
    </submittedName>
</protein>
<comment type="caution">
    <text evidence="2">The sequence shown here is derived from an EMBL/GenBank/DDBJ whole genome shotgun (WGS) entry which is preliminary data.</text>
</comment>
<evidence type="ECO:0000256" key="1">
    <source>
        <dbReference type="SAM" id="SignalP"/>
    </source>
</evidence>
<keyword evidence="1" id="KW-0732">Signal</keyword>
<dbReference type="InterPro" id="IPR014118">
    <property type="entry name" value="T4SS_TraV"/>
</dbReference>
<evidence type="ECO:0000313" key="2">
    <source>
        <dbReference type="EMBL" id="MBF2735045.1"/>
    </source>
</evidence>
<gene>
    <name evidence="2" type="ORF">ISN26_03010</name>
</gene>
<organism evidence="2 3">
    <name type="scientific">Candidatus Amphirhobacter heronislandensis</name>
    <dbReference type="NCBI Taxonomy" id="1732024"/>
    <lineage>
        <taxon>Bacteria</taxon>
        <taxon>Pseudomonadati</taxon>
        <taxon>Pseudomonadota</taxon>
        <taxon>Gammaproteobacteria</taxon>
        <taxon>Candidatus Tethybacterales</taxon>
        <taxon>Candidatus Tethybacteraceae</taxon>
        <taxon>Candidatus Amphirhobacter</taxon>
    </lineage>
</organism>
<reference evidence="2" key="1">
    <citation type="submission" date="2020-10" db="EMBL/GenBank/DDBJ databases">
        <title>An improved Amphimedon queenslandica hologenome assembly reveals how three proteobacterial symbionts can extend the metabolic phenotypic of their marine sponge host.</title>
        <authorList>
            <person name="Degnan B."/>
            <person name="Degnan S."/>
            <person name="Xiang X."/>
        </authorList>
    </citation>
    <scope>NUCLEOTIDE SEQUENCE</scope>
    <source>
        <strain evidence="2">AqS2</strain>
    </source>
</reference>
<feature type="chain" id="PRO_5036973992" evidence="1">
    <location>
        <begin position="18"/>
        <end position="127"/>
    </location>
</feature>
<proteinExistence type="predicted"/>
<sequence>MRLFRIPLMLAALLALAGCAGDKGATLACPRPDGTSCEALSEVYERTAPVPARLDIPLRAAPPAGAPPSSRLALRPARLLRVWVAPWQDAGGDLHDQQYLYLVLEPARWELGPAQVVRPPAATENEE</sequence>
<dbReference type="Pfam" id="PF09676">
    <property type="entry name" value="TraV"/>
    <property type="match status" value="1"/>
</dbReference>
<accession>A0A930UBU5</accession>
<dbReference type="EMBL" id="JADHEI010000031">
    <property type="protein sequence ID" value="MBF2735045.1"/>
    <property type="molecule type" value="Genomic_DNA"/>
</dbReference>
<name>A0A930UBU5_9GAMM</name>
<keyword evidence="2" id="KW-0449">Lipoprotein</keyword>
<keyword evidence="3" id="KW-1185">Reference proteome</keyword>
<evidence type="ECO:0000313" key="3">
    <source>
        <dbReference type="Proteomes" id="UP000604381"/>
    </source>
</evidence>
<dbReference type="Proteomes" id="UP000604381">
    <property type="component" value="Unassembled WGS sequence"/>
</dbReference>
<dbReference type="AlphaFoldDB" id="A0A930UBU5"/>
<dbReference type="PROSITE" id="PS51257">
    <property type="entry name" value="PROKAR_LIPOPROTEIN"/>
    <property type="match status" value="1"/>
</dbReference>